<name>A0A371Q147_STRIH</name>
<dbReference type="OrthoDB" id="291334at2"/>
<dbReference type="AlphaFoldDB" id="A0A371Q147"/>
<dbReference type="InterPro" id="IPR036415">
    <property type="entry name" value="Lamin_tail_dom_sf"/>
</dbReference>
<feature type="domain" description="LTD" evidence="1">
    <location>
        <begin position="215"/>
        <end position="331"/>
    </location>
</feature>
<dbReference type="InterPro" id="IPR001322">
    <property type="entry name" value="Lamin_tail_dom"/>
</dbReference>
<comment type="caution">
    <text evidence="2">The sequence shown here is derived from an EMBL/GenBank/DDBJ whole genome shotgun (WGS) entry which is preliminary data.</text>
</comment>
<dbReference type="SUPFAM" id="SSF74853">
    <property type="entry name" value="Lamin A/C globular tail domain"/>
    <property type="match status" value="1"/>
</dbReference>
<dbReference type="EMBL" id="QUAC01000185">
    <property type="protein sequence ID" value="REK88073.1"/>
    <property type="molecule type" value="Genomic_DNA"/>
</dbReference>
<reference evidence="2 3" key="1">
    <citation type="submission" date="2018-08" db="EMBL/GenBank/DDBJ databases">
        <title>Streptomyces NEAU-D10 sp. nov., a novel Actinomycete isolated from soil.</title>
        <authorList>
            <person name="Jin L."/>
        </authorList>
    </citation>
    <scope>NUCLEOTIDE SEQUENCE [LARGE SCALE GENOMIC DNA]</scope>
    <source>
        <strain evidence="2 3">NEAU-D10</strain>
    </source>
</reference>
<keyword evidence="3" id="KW-1185">Reference proteome</keyword>
<evidence type="ECO:0000313" key="2">
    <source>
        <dbReference type="EMBL" id="REK88073.1"/>
    </source>
</evidence>
<dbReference type="Pfam" id="PF10042">
    <property type="entry name" value="DUF2278"/>
    <property type="match status" value="1"/>
</dbReference>
<proteinExistence type="predicted"/>
<accession>A0A371Q147</accession>
<evidence type="ECO:0000313" key="3">
    <source>
        <dbReference type="Proteomes" id="UP000262477"/>
    </source>
</evidence>
<protein>
    <submittedName>
        <fullName evidence="2">DUF2278 family protein</fullName>
    </submittedName>
</protein>
<dbReference type="InterPro" id="IPR019268">
    <property type="entry name" value="DUF2278"/>
</dbReference>
<gene>
    <name evidence="2" type="ORF">DY245_23290</name>
</gene>
<dbReference type="PROSITE" id="PS51841">
    <property type="entry name" value="LTD"/>
    <property type="match status" value="1"/>
</dbReference>
<dbReference type="Pfam" id="PF00932">
    <property type="entry name" value="LTD"/>
    <property type="match status" value="1"/>
</dbReference>
<dbReference type="Proteomes" id="UP000262477">
    <property type="component" value="Unassembled WGS sequence"/>
</dbReference>
<evidence type="ECO:0000259" key="1">
    <source>
        <dbReference type="PROSITE" id="PS51841"/>
    </source>
</evidence>
<sequence>MPLNQYGVLACRAVERRREGGDDSPHYQVHLTDNDGTSYRAAINVLSQQSPSELLYIALDDFRHPMTQLLPPAGSGWTSLPSRAGTASLDFIRGNLFDPSQMRTLPPELPGVDNDLADLLDHSVERAIADRTASVYVFGQRFGEPAPVDKVFRFRPSDGIHDVHMNQGNTGRFRDDDGVWQDGGLLLHFPAESRWIAIFLAFQSQAWHTDDTTGHTIAAAPPPPAGDEATLRILAALVNPVGPAPEAETVTLVNTSAAPVDLNGWHLSDQQQHLLALPAGSLEPGTTIVVPVHDGFNLGNHGGSITLLDPAGLKVHGVAYTEQQAQREGQTLTF</sequence>
<organism evidence="2 3">
    <name type="scientific">Streptomyces inhibens</name>
    <dbReference type="NCBI Taxonomy" id="2293571"/>
    <lineage>
        <taxon>Bacteria</taxon>
        <taxon>Bacillati</taxon>
        <taxon>Actinomycetota</taxon>
        <taxon>Actinomycetes</taxon>
        <taxon>Kitasatosporales</taxon>
        <taxon>Streptomycetaceae</taxon>
        <taxon>Streptomyces</taxon>
    </lineage>
</organism>
<dbReference type="RefSeq" id="WP_128509172.1">
    <property type="nucleotide sequence ID" value="NZ_QUAC01000185.1"/>
</dbReference>